<evidence type="ECO:0000313" key="6">
    <source>
        <dbReference type="Proteomes" id="UP000824219"/>
    </source>
</evidence>
<dbReference type="InterPro" id="IPR050413">
    <property type="entry name" value="TCR_beta_variable"/>
</dbReference>
<dbReference type="GO" id="GO:0002376">
    <property type="term" value="P:immune system process"/>
    <property type="evidence" value="ECO:0007669"/>
    <property type="project" value="UniProtKB-KW"/>
</dbReference>
<dbReference type="Proteomes" id="UP000824219">
    <property type="component" value="Linkage Group LG09"/>
</dbReference>
<keyword evidence="2" id="KW-0391">Immunity</keyword>
<dbReference type="EMBL" id="JAHKSW010000009">
    <property type="protein sequence ID" value="KAG7328544.1"/>
    <property type="molecule type" value="Genomic_DNA"/>
</dbReference>
<dbReference type="OrthoDB" id="9049585at2759"/>
<keyword evidence="6" id="KW-1185">Reference proteome</keyword>
<gene>
    <name evidence="5" type="ORF">KOW79_008488</name>
</gene>
<dbReference type="Pfam" id="PF07686">
    <property type="entry name" value="V-set"/>
    <property type="match status" value="1"/>
</dbReference>
<sequence length="171" mass="19226">MIRALVIFQSLYWIQGILGANDVSQSSTLWVTVGQSATINCSHNKGSAYSRMYWFRQLHGESMELIVYSPTYGTPDFGNFSESKFSVSKTVPQSGSFTVNDVDYNDRVQNPPDLVKNQDEIAEIKCAHTVKNYDRILCLSSVFSLIIKSHHDQSSSHFSVTLLDSRTCRGE</sequence>
<evidence type="ECO:0000256" key="1">
    <source>
        <dbReference type="ARBA" id="ARBA00022729"/>
    </source>
</evidence>
<accession>A0A9D3NUK7</accession>
<dbReference type="InterPro" id="IPR013783">
    <property type="entry name" value="Ig-like_fold"/>
</dbReference>
<dbReference type="InterPro" id="IPR036179">
    <property type="entry name" value="Ig-like_dom_sf"/>
</dbReference>
<organism evidence="5 6">
    <name type="scientific">Hemibagrus wyckioides</name>
    <dbReference type="NCBI Taxonomy" id="337641"/>
    <lineage>
        <taxon>Eukaryota</taxon>
        <taxon>Metazoa</taxon>
        <taxon>Chordata</taxon>
        <taxon>Craniata</taxon>
        <taxon>Vertebrata</taxon>
        <taxon>Euteleostomi</taxon>
        <taxon>Actinopterygii</taxon>
        <taxon>Neopterygii</taxon>
        <taxon>Teleostei</taxon>
        <taxon>Ostariophysi</taxon>
        <taxon>Siluriformes</taxon>
        <taxon>Bagridae</taxon>
        <taxon>Hemibagrus</taxon>
    </lineage>
</organism>
<comment type="caution">
    <text evidence="5">The sequence shown here is derived from an EMBL/GenBank/DDBJ whole genome shotgun (WGS) entry which is preliminary data.</text>
</comment>
<feature type="chain" id="PRO_5039588238" description="Immunoglobulin V-set domain-containing protein" evidence="3">
    <location>
        <begin position="20"/>
        <end position="171"/>
    </location>
</feature>
<dbReference type="InterPro" id="IPR013106">
    <property type="entry name" value="Ig_V-set"/>
</dbReference>
<dbReference type="PANTHER" id="PTHR23268:SF102">
    <property type="entry name" value="IMMUNOGLOBULIN V-SET DOMAIN-CONTAINING PROTEIN"/>
    <property type="match status" value="1"/>
</dbReference>
<dbReference type="GO" id="GO:0005886">
    <property type="term" value="C:plasma membrane"/>
    <property type="evidence" value="ECO:0007669"/>
    <property type="project" value="TreeGrafter"/>
</dbReference>
<name>A0A9D3NUK7_9TELE</name>
<feature type="domain" description="Immunoglobulin V-set" evidence="4">
    <location>
        <begin position="26"/>
        <end position="106"/>
    </location>
</feature>
<keyword evidence="1 3" id="KW-0732">Signal</keyword>
<dbReference type="GO" id="GO:0007166">
    <property type="term" value="P:cell surface receptor signaling pathway"/>
    <property type="evidence" value="ECO:0007669"/>
    <property type="project" value="TreeGrafter"/>
</dbReference>
<feature type="signal peptide" evidence="3">
    <location>
        <begin position="1"/>
        <end position="19"/>
    </location>
</feature>
<dbReference type="PANTHER" id="PTHR23268">
    <property type="entry name" value="T-CELL RECEPTOR BETA CHAIN"/>
    <property type="match status" value="1"/>
</dbReference>
<protein>
    <recommendedName>
        <fullName evidence="4">Immunoglobulin V-set domain-containing protein</fullName>
    </recommendedName>
</protein>
<dbReference type="AlphaFoldDB" id="A0A9D3NUK7"/>
<evidence type="ECO:0000313" key="5">
    <source>
        <dbReference type="EMBL" id="KAG7328544.1"/>
    </source>
</evidence>
<proteinExistence type="predicted"/>
<evidence type="ECO:0000259" key="4">
    <source>
        <dbReference type="Pfam" id="PF07686"/>
    </source>
</evidence>
<dbReference type="Gene3D" id="2.60.40.10">
    <property type="entry name" value="Immunoglobulins"/>
    <property type="match status" value="1"/>
</dbReference>
<dbReference type="SUPFAM" id="SSF48726">
    <property type="entry name" value="Immunoglobulin"/>
    <property type="match status" value="1"/>
</dbReference>
<reference evidence="5 6" key="1">
    <citation type="submission" date="2021-06" db="EMBL/GenBank/DDBJ databases">
        <title>Chromosome-level genome assembly of the red-tail catfish (Hemibagrus wyckioides).</title>
        <authorList>
            <person name="Shao F."/>
        </authorList>
    </citation>
    <scope>NUCLEOTIDE SEQUENCE [LARGE SCALE GENOMIC DNA]</scope>
    <source>
        <strain evidence="5">EC202008001</strain>
        <tissue evidence="5">Blood</tissue>
    </source>
</reference>
<evidence type="ECO:0000256" key="3">
    <source>
        <dbReference type="SAM" id="SignalP"/>
    </source>
</evidence>
<evidence type="ECO:0000256" key="2">
    <source>
        <dbReference type="ARBA" id="ARBA00022859"/>
    </source>
</evidence>